<dbReference type="SUPFAM" id="SSF55811">
    <property type="entry name" value="Nudix"/>
    <property type="match status" value="1"/>
</dbReference>
<dbReference type="GO" id="GO:0017111">
    <property type="term" value="F:ribonucleoside triphosphate phosphatase activity"/>
    <property type="evidence" value="ECO:0007669"/>
    <property type="project" value="InterPro"/>
</dbReference>
<evidence type="ECO:0000256" key="4">
    <source>
        <dbReference type="RuleBase" id="RU364043"/>
    </source>
</evidence>
<dbReference type="PANTHER" id="PTHR43222">
    <property type="entry name" value="NUDIX HYDROLASE 23"/>
    <property type="match status" value="1"/>
</dbReference>
<accession>A0A080M5F9</accession>
<dbReference type="GO" id="GO:0017110">
    <property type="term" value="F:nucleoside diphosphate phosphatase activity"/>
    <property type="evidence" value="ECO:0007669"/>
    <property type="project" value="InterPro"/>
</dbReference>
<evidence type="ECO:0000259" key="5">
    <source>
        <dbReference type="PROSITE" id="PS51462"/>
    </source>
</evidence>
<evidence type="ECO:0000313" key="9">
    <source>
        <dbReference type="Proteomes" id="UP000509684"/>
    </source>
</evidence>
<reference evidence="6 8" key="1">
    <citation type="submission" date="2014-02" db="EMBL/GenBank/DDBJ databases">
        <title>Expanding our view of genomic diversity in Candidatus Accumulibacter clades.</title>
        <authorList>
            <person name="Skennerton C.T."/>
            <person name="Barr J.J."/>
            <person name="Slater F.R."/>
            <person name="Bond P.L."/>
            <person name="Tyson G.W."/>
        </authorList>
    </citation>
    <scope>NUCLEOTIDE SEQUENCE [LARGE SCALE GENOMIC DNA]</scope>
    <source>
        <strain evidence="8">SK-02</strain>
    </source>
</reference>
<reference evidence="7" key="3">
    <citation type="submission" date="2020-06" db="EMBL/GenBank/DDBJ databases">
        <authorList>
            <person name="Arumugam K."/>
            <person name="Besarab I."/>
            <person name="Haryono M."/>
            <person name="Bagci C."/>
            <person name="Beier S."/>
            <person name="Buchfink B."/>
            <person name="Gorska A."/>
            <person name="Qiu G."/>
            <person name="Huson D.H."/>
            <person name="Williams R.B."/>
        </authorList>
    </citation>
    <scope>NUCLEOTIDE SEQUENCE</scope>
    <source>
        <strain evidence="7">SSA1</strain>
    </source>
</reference>
<evidence type="ECO:0000256" key="3">
    <source>
        <dbReference type="ARBA" id="ARBA00015552"/>
    </source>
</evidence>
<dbReference type="InterPro" id="IPR015797">
    <property type="entry name" value="NUDIX_hydrolase-like_dom_sf"/>
</dbReference>
<evidence type="ECO:0000256" key="2">
    <source>
        <dbReference type="ARBA" id="ARBA00011245"/>
    </source>
</evidence>
<dbReference type="CDD" id="cd03675">
    <property type="entry name" value="NUDIX_Hydrolase"/>
    <property type="match status" value="1"/>
</dbReference>
<dbReference type="EC" id="3.6.1.-" evidence="4"/>
<feature type="domain" description="Nudix hydrolase" evidence="5">
    <location>
        <begin position="2"/>
        <end position="131"/>
    </location>
</feature>
<dbReference type="Proteomes" id="UP000021315">
    <property type="component" value="Unassembled WGS sequence"/>
</dbReference>
<proteinExistence type="inferred from homology"/>
<reference evidence="7 9" key="2">
    <citation type="journal article" date="2019" name="Microbiome">
        <title>Annotated bacterial chromosomes from frame-shift-corrected long-read metagenomic data.</title>
        <authorList>
            <person name="Arumugam K."/>
            <person name="Bagci C."/>
            <person name="Bessarab I."/>
            <person name="Beier S."/>
            <person name="Buchfink B."/>
            <person name="Gorska A."/>
            <person name="Qiu G."/>
            <person name="Huson D.H."/>
            <person name="Williams R.B.H."/>
        </authorList>
    </citation>
    <scope>NUCLEOTIDE SEQUENCE [LARGE SCALE GENOMIC DNA]</scope>
    <source>
        <strain evidence="7">SSA1</strain>
    </source>
</reference>
<dbReference type="Gene3D" id="3.90.79.10">
    <property type="entry name" value="Nucleoside Triphosphate Pyrophosphohydrolase"/>
    <property type="match status" value="1"/>
</dbReference>
<dbReference type="KEGG" id="acog:HWD57_00855"/>
<dbReference type="RefSeq" id="WP_034949602.1">
    <property type="nucleotide sequence ID" value="NZ_JDST02000054.1"/>
</dbReference>
<dbReference type="PANTHER" id="PTHR43222:SF11">
    <property type="entry name" value="PHOSPHATASE NUDJ"/>
    <property type="match status" value="1"/>
</dbReference>
<comment type="subunit">
    <text evidence="2 4">Monomer.</text>
</comment>
<dbReference type="PROSITE" id="PS51462">
    <property type="entry name" value="NUDIX"/>
    <property type="match status" value="1"/>
</dbReference>
<evidence type="ECO:0000313" key="8">
    <source>
        <dbReference type="Proteomes" id="UP000021315"/>
    </source>
</evidence>
<dbReference type="Proteomes" id="UP000509684">
    <property type="component" value="Chromosome"/>
</dbReference>
<dbReference type="STRING" id="1453999.AW06_002455"/>
<name>A0A080M5F9_9PROT</name>
<evidence type="ECO:0000313" key="7">
    <source>
        <dbReference type="EMBL" id="QLH48500.1"/>
    </source>
</evidence>
<protein>
    <recommendedName>
        <fullName evidence="3 4">Phosphatase NudJ</fullName>
        <ecNumber evidence="4">3.6.1.-</ecNumber>
    </recommendedName>
</protein>
<keyword evidence="4" id="KW-0460">Magnesium</keyword>
<dbReference type="Pfam" id="PF00293">
    <property type="entry name" value="NUDIX"/>
    <property type="match status" value="1"/>
</dbReference>
<dbReference type="EMBL" id="CP058708">
    <property type="protein sequence ID" value="QLH48500.1"/>
    <property type="molecule type" value="Genomic_DNA"/>
</dbReference>
<comment type="similarity">
    <text evidence="1 4">Belongs to the Nudix hydrolase family. NudJ subfamily.</text>
</comment>
<evidence type="ECO:0000256" key="1">
    <source>
        <dbReference type="ARBA" id="ARBA00007608"/>
    </source>
</evidence>
<organism evidence="6 8">
    <name type="scientific">Candidatus Accumulibacter cognatus</name>
    <dbReference type="NCBI Taxonomy" id="2954383"/>
    <lineage>
        <taxon>Bacteria</taxon>
        <taxon>Pseudomonadati</taxon>
        <taxon>Pseudomonadota</taxon>
        <taxon>Betaproteobacteria</taxon>
        <taxon>Candidatus Accumulibacter</taxon>
    </lineage>
</organism>
<keyword evidence="8" id="KW-1185">Reference proteome</keyword>
<dbReference type="AlphaFoldDB" id="A0A080M5F9"/>
<dbReference type="InterPro" id="IPR033713">
    <property type="entry name" value="NudJ"/>
</dbReference>
<accession>A0A7D5S807</accession>
<dbReference type="GO" id="GO:0004787">
    <property type="term" value="F:thiamine diphosphate phosphatase activity"/>
    <property type="evidence" value="ECO:0007669"/>
    <property type="project" value="InterPro"/>
</dbReference>
<comment type="cofactor">
    <cofactor evidence="4">
        <name>Mg(2+)</name>
        <dbReference type="ChEBI" id="CHEBI:18420"/>
    </cofactor>
</comment>
<dbReference type="InterPro" id="IPR000086">
    <property type="entry name" value="NUDIX_hydrolase_dom"/>
</dbReference>
<evidence type="ECO:0000313" key="6">
    <source>
        <dbReference type="EMBL" id="KFB76463.1"/>
    </source>
</evidence>
<keyword evidence="4 6" id="KW-0378">Hydrolase</keyword>
<dbReference type="EMBL" id="JDST02000054">
    <property type="protein sequence ID" value="KFB76463.1"/>
    <property type="molecule type" value="Genomic_DNA"/>
</dbReference>
<sequence>MVWKPNVTVAAVLERDGRFLLVEEETEYGVCYNQPAGHLECGESLIDAVVRETLEETAYTLAPQFLIGVYNYRNETRDVNYLRFAFGGEITAHDSRRALDEGILAAHWLTLDEIRERQAQHRSPMVLLCIEDWLIGRRYPLELLHQYTCAG</sequence>
<gene>
    <name evidence="4 6" type="primary">nudJ</name>
    <name evidence="6" type="ORF">AW06_002455</name>
    <name evidence="7" type="ORF">HWD57_00855</name>
</gene>